<reference evidence="4" key="1">
    <citation type="submission" date="2022-10" db="EMBL/GenBank/DDBJ databases">
        <authorList>
            <person name="Yu W.X."/>
        </authorList>
    </citation>
    <scope>NUCLEOTIDE SEQUENCE</scope>
    <source>
        <strain evidence="4">D04</strain>
    </source>
</reference>
<dbReference type="EMBL" id="JAPDPI010000012">
    <property type="protein sequence ID" value="MCW3805494.1"/>
    <property type="molecule type" value="Genomic_DNA"/>
</dbReference>
<dbReference type="InterPro" id="IPR023296">
    <property type="entry name" value="Glyco_hydro_beta-prop_sf"/>
</dbReference>
<dbReference type="InterPro" id="IPR012334">
    <property type="entry name" value="Pectin_lyas_fold"/>
</dbReference>
<dbReference type="GO" id="GO:0005975">
    <property type="term" value="P:carbohydrate metabolic process"/>
    <property type="evidence" value="ECO:0007669"/>
    <property type="project" value="InterPro"/>
</dbReference>
<dbReference type="RefSeq" id="WP_301198865.1">
    <property type="nucleotide sequence ID" value="NZ_JAPDPI010000012.1"/>
</dbReference>
<dbReference type="Pfam" id="PF04616">
    <property type="entry name" value="Glyco_hydro_43"/>
    <property type="match status" value="1"/>
</dbReference>
<evidence type="ECO:0000256" key="1">
    <source>
        <dbReference type="ARBA" id="ARBA00009865"/>
    </source>
</evidence>
<dbReference type="SUPFAM" id="SSF75005">
    <property type="entry name" value="Arabinanase/levansucrase/invertase"/>
    <property type="match status" value="1"/>
</dbReference>
<dbReference type="GO" id="GO:0004553">
    <property type="term" value="F:hydrolase activity, hydrolyzing O-glycosyl compounds"/>
    <property type="evidence" value="ECO:0007669"/>
    <property type="project" value="InterPro"/>
</dbReference>
<evidence type="ECO:0000313" key="4">
    <source>
        <dbReference type="EMBL" id="MCW3805494.1"/>
    </source>
</evidence>
<comment type="similarity">
    <text evidence="1">Belongs to the glycosyl hydrolase 43 family.</text>
</comment>
<keyword evidence="2" id="KW-0378">Hydrolase</keyword>
<proteinExistence type="inferred from homology"/>
<dbReference type="PANTHER" id="PTHR22925:SF3">
    <property type="entry name" value="GLYCOSYL HYDROLASE FAMILY PROTEIN 43"/>
    <property type="match status" value="1"/>
</dbReference>
<dbReference type="InterPro" id="IPR006710">
    <property type="entry name" value="Glyco_hydro_43"/>
</dbReference>
<accession>A0AAE3SJI1</accession>
<dbReference type="CDD" id="cd18825">
    <property type="entry name" value="GH43_CtGH43-like"/>
    <property type="match status" value="1"/>
</dbReference>
<organism evidence="4 5">
    <name type="scientific">Plebeiibacterium marinum</name>
    <dbReference type="NCBI Taxonomy" id="2992111"/>
    <lineage>
        <taxon>Bacteria</taxon>
        <taxon>Pseudomonadati</taxon>
        <taxon>Bacteroidota</taxon>
        <taxon>Bacteroidia</taxon>
        <taxon>Marinilabiliales</taxon>
        <taxon>Marinilabiliaceae</taxon>
        <taxon>Plebeiibacterium</taxon>
    </lineage>
</organism>
<dbReference type="Gene3D" id="2.160.20.10">
    <property type="entry name" value="Single-stranded right-handed beta-helix, Pectin lyase-like"/>
    <property type="match status" value="1"/>
</dbReference>
<keyword evidence="3" id="KW-0326">Glycosidase</keyword>
<dbReference type="PROSITE" id="PS51257">
    <property type="entry name" value="PROKAR_LIPOPROTEIN"/>
    <property type="match status" value="1"/>
</dbReference>
<dbReference type="SUPFAM" id="SSF51126">
    <property type="entry name" value="Pectin lyase-like"/>
    <property type="match status" value="1"/>
</dbReference>
<evidence type="ECO:0000256" key="2">
    <source>
        <dbReference type="ARBA" id="ARBA00022801"/>
    </source>
</evidence>
<protein>
    <submittedName>
        <fullName evidence="4">Family 43 glycosylhydrolase</fullName>
    </submittedName>
</protein>
<comment type="caution">
    <text evidence="4">The sequence shown here is derived from an EMBL/GenBank/DDBJ whole genome shotgun (WGS) entry which is preliminary data.</text>
</comment>
<keyword evidence="5" id="KW-1185">Reference proteome</keyword>
<dbReference type="Gene3D" id="2.115.10.20">
    <property type="entry name" value="Glycosyl hydrolase domain, family 43"/>
    <property type="match status" value="1"/>
</dbReference>
<gene>
    <name evidence="4" type="ORF">OM074_07625</name>
</gene>
<dbReference type="InterPro" id="IPR011050">
    <property type="entry name" value="Pectin_lyase_fold/virulence"/>
</dbReference>
<dbReference type="SMART" id="SM00710">
    <property type="entry name" value="PbH1"/>
    <property type="match status" value="6"/>
</dbReference>
<sequence>MNFKIISLSILVTMLMCGCGLSTEEKEGTNYYFDSIDGSDENNGLSEGKAWKSFGNIDNIQLKAGDSILLRRGSVFGDRLEITAQGRSDCGIVVDAYGSGNKPCISAPDSSLFAVQVKNSDYLTVQNLEIINTGTSRLPGRTGIKVLSENHGISRSITLNALDIHDVNGSLVKNEGGGSGILIVSGGEEKASLYDSLLIENCVIRRCERNAIIWSAPSDRDYGRYSTNTIVRKNMIEEVPGDGIVPIACDGAVIEYNVMRNCPDVLSPDEAAAGIWPWSCDNTLIQFNEVSGHNAKWDGQGFDADYNCRNTIIQYNYSHDNAGGFLLVCNDGNSLGKPWNIGTLNTTVRYNISVNDGIRNYPTKQAGWFTPVFHITGPVENTMIYNNLIVQHPKESDSIDNRILKMGDWGNKWPEKTQLQNNVFCTVGGSSGSLDFGSDRNTSEVNNVFVVDKKFSRNNKRFDFSFQKISEIIEAKTLKDKIDLLKNFFGCEEFKYQAFHPGELWLDNNGEHINAHGGGIMFYDGIYYWFGEHKSANTSAALIGVRCYSSEDLYNWKDEGVALPVVKNNPSSPITKGCTIERPKVIYNKETKQFVMFFHLELKGQVYDAAKVGIATSKSPAGPYSFIKALRPNAGKWPVNMTEEQQTMDVTIADFKEWWTPEWRKAVEDGLFVRRDFSGGQMSRDMTLFVDDDGKAYHIYSSEENLTIHIAELTKDYLGYTGKYTRLFPGGHNEAPAIFKHNNKYYLITSGCTGWDPNPARSAVASTIWGPWEMIGNPCVGKGGELTFNSQSTFVLPVQGQNDKYIFMGDRWNPGYHIDGRYIWLPITFSGEKPVVKWQDYWKLQ</sequence>
<name>A0AAE3SJI1_9BACT</name>
<evidence type="ECO:0000313" key="5">
    <source>
        <dbReference type="Proteomes" id="UP001207408"/>
    </source>
</evidence>
<evidence type="ECO:0000256" key="3">
    <source>
        <dbReference type="ARBA" id="ARBA00023295"/>
    </source>
</evidence>
<dbReference type="Proteomes" id="UP001207408">
    <property type="component" value="Unassembled WGS sequence"/>
</dbReference>
<dbReference type="AlphaFoldDB" id="A0AAE3SJI1"/>
<dbReference type="InterPro" id="IPR006626">
    <property type="entry name" value="PbH1"/>
</dbReference>
<dbReference type="PANTHER" id="PTHR22925">
    <property type="entry name" value="GLYCOSYL HYDROLASE 43 FAMILY MEMBER"/>
    <property type="match status" value="1"/>
</dbReference>